<dbReference type="InterPro" id="IPR012337">
    <property type="entry name" value="RNaseH-like_sf"/>
</dbReference>
<evidence type="ECO:0000313" key="7">
    <source>
        <dbReference type="Proteomes" id="UP000601435"/>
    </source>
</evidence>
<keyword evidence="7" id="KW-1185">Reference proteome</keyword>
<proteinExistence type="predicted"/>
<dbReference type="PROSITE" id="PS50879">
    <property type="entry name" value="RNASE_H_1"/>
    <property type="match status" value="1"/>
</dbReference>
<dbReference type="InterPro" id="IPR036691">
    <property type="entry name" value="Endo/exonu/phosph_ase_sf"/>
</dbReference>
<dbReference type="SUPFAM" id="SSF56219">
    <property type="entry name" value="DNase I-like"/>
    <property type="match status" value="1"/>
</dbReference>
<keyword evidence="1" id="KW-0863">Zinc-finger</keyword>
<dbReference type="InterPro" id="IPR036397">
    <property type="entry name" value="RNaseH_sf"/>
</dbReference>
<evidence type="ECO:0000256" key="2">
    <source>
        <dbReference type="SAM" id="MobiDB-lite"/>
    </source>
</evidence>
<dbReference type="GO" id="GO:0004523">
    <property type="term" value="F:RNA-DNA hybrid ribonuclease activity"/>
    <property type="evidence" value="ECO:0007669"/>
    <property type="project" value="InterPro"/>
</dbReference>
<feature type="compositionally biased region" description="Basic and acidic residues" evidence="2">
    <location>
        <begin position="967"/>
        <end position="983"/>
    </location>
</feature>
<keyword evidence="1" id="KW-0479">Metal-binding</keyword>
<feature type="compositionally biased region" description="Low complexity" evidence="2">
    <location>
        <begin position="329"/>
        <end position="342"/>
    </location>
</feature>
<feature type="domain" description="C2H2-type" evidence="4">
    <location>
        <begin position="2530"/>
        <end position="2558"/>
    </location>
</feature>
<accession>A0A813A1W6</accession>
<feature type="region of interest" description="Disordered" evidence="2">
    <location>
        <begin position="661"/>
        <end position="681"/>
    </location>
</feature>
<gene>
    <name evidence="6" type="ORF">SNEC2469_LOCUS25909</name>
</gene>
<keyword evidence="1" id="KW-0862">Zinc</keyword>
<dbReference type="SUPFAM" id="SSF53098">
    <property type="entry name" value="Ribonuclease H-like"/>
    <property type="match status" value="1"/>
</dbReference>
<dbReference type="Gene3D" id="3.30.420.10">
    <property type="entry name" value="Ribonuclease H-like superfamily/Ribonuclease H"/>
    <property type="match status" value="1"/>
</dbReference>
<evidence type="ECO:0008006" key="8">
    <source>
        <dbReference type="Google" id="ProtNLM"/>
    </source>
</evidence>
<evidence type="ECO:0000313" key="6">
    <source>
        <dbReference type="EMBL" id="CAE7844850.1"/>
    </source>
</evidence>
<evidence type="ECO:0000259" key="5">
    <source>
        <dbReference type="PROSITE" id="PS50879"/>
    </source>
</evidence>
<keyword evidence="3" id="KW-0732">Signal</keyword>
<evidence type="ECO:0000259" key="4">
    <source>
        <dbReference type="PROSITE" id="PS50157"/>
    </source>
</evidence>
<feature type="region of interest" description="Disordered" evidence="2">
    <location>
        <begin position="309"/>
        <end position="363"/>
    </location>
</feature>
<feature type="region of interest" description="Disordered" evidence="2">
    <location>
        <begin position="967"/>
        <end position="987"/>
    </location>
</feature>
<evidence type="ECO:0000256" key="1">
    <source>
        <dbReference type="PROSITE-ProRule" id="PRU00042"/>
    </source>
</evidence>
<feature type="compositionally biased region" description="Acidic residues" evidence="2">
    <location>
        <begin position="319"/>
        <end position="328"/>
    </location>
</feature>
<protein>
    <recommendedName>
        <fullName evidence="8">RNase H type-1 domain-containing protein</fullName>
    </recommendedName>
</protein>
<feature type="domain" description="RNase H type-1" evidence="5">
    <location>
        <begin position="1116"/>
        <end position="1279"/>
    </location>
</feature>
<dbReference type="GO" id="GO:0003676">
    <property type="term" value="F:nucleic acid binding"/>
    <property type="evidence" value="ECO:0007669"/>
    <property type="project" value="InterPro"/>
</dbReference>
<dbReference type="InterPro" id="IPR013087">
    <property type="entry name" value="Znf_C2H2_type"/>
</dbReference>
<dbReference type="EMBL" id="CAJNJA010051808">
    <property type="protein sequence ID" value="CAE7844850.1"/>
    <property type="molecule type" value="Genomic_DNA"/>
</dbReference>
<feature type="chain" id="PRO_5032501167" description="RNase H type-1 domain-containing protein" evidence="3">
    <location>
        <begin position="17"/>
        <end position="2709"/>
    </location>
</feature>
<dbReference type="Proteomes" id="UP000601435">
    <property type="component" value="Unassembled WGS sequence"/>
</dbReference>
<organism evidence="6 7">
    <name type="scientific">Symbiodinium necroappetens</name>
    <dbReference type="NCBI Taxonomy" id="1628268"/>
    <lineage>
        <taxon>Eukaryota</taxon>
        <taxon>Sar</taxon>
        <taxon>Alveolata</taxon>
        <taxon>Dinophyceae</taxon>
        <taxon>Suessiales</taxon>
        <taxon>Symbiodiniaceae</taxon>
        <taxon>Symbiodinium</taxon>
    </lineage>
</organism>
<sequence>MRLLRLLVSLFPRAGFLVLMPEYKQEVIQLALRAPCALEDALAEISDARSADNSERFDCLVPAFPQPDISFGTVLAVPERASVFGCCVVADLRLVDNRLFAYLIKGRLNRSSLLLQLGVPDTTGLRVYLGHTLMQELGLYTFQEGLTISVAFTIGSCPVPSFLAVPIDVEEVQSSQDFKAIAVESLRFELSRTTVCPSLPRLTDLAVLGVECKAALVVTESVPRIPIPPGRPPGQRIVFVDQRPILRGITWLLVPGGLIDIEAFLEPLSQQAPTGYCAIVLPADATDLHHVRLSNGTLLTVTYVLTGPGGSSEQHSSDDSDMDSDSQDSQEPSADDTTTPVPDDAERAVEPSASTPPGRANAQKLLEEPTPTGALDLARLDALEFFAHEFGLPWRYAPAWHVQERLALMPPIPAADTEQPELVTVCVAIAVPGFELERLNLVVLLPTDVGSFLIEVQASRAQAQARRFPHLLPVLPQPDARWVLLVALPAWDPQVSVVVYDTRAWDGRVFAEQVPDFMDHHDALRKAGLSINADVDVHTALDPSIMLIGHDTRIFPGQPWAFRQDIAECCGIRSDVVQILPARYLMQGFTVIWTRGVVDLAVLTADIGEFTPLFWEVLIITAPGALPAAEGRIQAEAGQVFTAVYRPQSIDEAMDPVQVAPGYSEAPASEGGLAASGVPTGDVAASSPAHGVVPVSREDEMSHDTSAEGDVTLTADGPPAPRLHFLILAPEYSPDLVSLPADVPLSVEDALDQVSPLREPTSSYRFPRLQPVPMQPVTSFACLLALPAWEVTGVPILIVSYALPFRVMAAVTGALLASDDILRLIGAPEDGTAQVFFSDVPWVLPAGRQVRVQPGDLFTIFPSDQPRIPPVALQALLASDEGWHYDPVLPGPFVGAVWVLTTTDHLRVPYDHRPDLGLPEAVSQLVGVAREDLTFLPAHPPIQDEVPYLLDQRPVLLDLVWADKEAEASHRRSETDRPHRSPDELDLAGLVDGPTVLDSVLASEKRKAWFNAVALIETLEEHFAVADPAPPPLAPAAMLPLPIPLSEAVPLSDFQSQALSLRDVLPGMPGSQRPEELLDWLDNDLRGLLSDPAVPHCKRPLFQSIRQWHSAATGLEPGSIAVYTDGSSTSGPRPAGLPGAWAISVWVVVGTSEYLLGYAADAHVPPSDERFVGAHDDTPLTCEQLALAWALAWVIQFGAALSLPTCLVYDCQAAGLGAFGLARAPGTGHAGGSSDLSMFVCLLRQLAHTRVPLTRRHVKAHAGCVANELCDELAKRARRNPAGRSGDILPVWMGLLYAHPLKAWAWLPASGSSDLPSLFSFESEASRLQASDPIGEQGPVLGRRAARPGRAPSEFCFCLITVNVLTLLDPSKGGVPHHTATQPGLRIVAKRELLKSQFLEARALLIGLQETRLQESATLPDGQFVMLHAAADDRGHYGVALWANTTVPYAHKGEAKWYLTRSHFTVVECQPRLLVVSVRAPHLSWTVVVAHAPSEPPAAKGSAAAFWRSCKKVLSRCARDTDVILLADANARVGGLVSDSVSSHGAEEESTTAPDFHQFLAEFSLQLPSTFDECHSGVCHTWVSPTGQCHRIDYIAVPLTWPLSGLSTFVWDTFESLQLRDDHFPLVLRAKMCCRTHDEGNACFTRAAVRPTKVTDPSHYIAGVEQALLAQPAGWGVGVDTHYAHLVQEWTRWGRTLCQTEERKPRQSYLSADTMQLVAWRKAWRSQLHIWKQWHRCRTLAFGLLLWRSSVHADMLGPAGVTGLCIWVDHFLLGIAQAALLIYRVGRYIKSSAKGDRAAYLAKLAHEVSLSDLKDPKLLYQRVRRAFPASRTGKRSQFCPLPAVYNANGDLAGSTQERQECWRMHFAAQEAGDLIEEEAYPAELRRQRSVVDRPGPIFDIRCVPTLADVEQTILGLPSGKATGNDGISAELLRVHAPISARLLASIYVKSALTIYEPIEFRGGSLIPLAKRASAAFSMDKFRSILVSSLPGKILHRQYRTVLIPPLQQVRGDLQAGALPGVSTEAIIMAARTFRDIMVHRQHAWSMTFFDVRAAYYRVLRQILVRTGDQEWALRKLLHELGVPPQALVELAAKMEGIGILADAGVPDHLCHLLADAMQGTWFRIDCGTALTLTRRGVRPGDCLADILFSFTFSAYLASTAAALHRAGIRTEMPTVAAQPPWEAPSGTTELSCASWADDFVHLAAQECHSSISARVVRTVEIFTGQADSIGMQLTFASDKTAAMLSQVSGQTVPVLEDSEGQFLPIVSPVTGTCHRLPVVSAYRHLGGIATVSGTPVPEIGFRHSLALKVVRPLRSRLFSAYGIPFSTRCLLLRSLVMSRYMFGGAALPLHAAVHKRLWAKHFVALWRVLWRRLPGEHCRHSYAVLGTAHAPTPPLALALSRAVLFRQLLTSGPSSLLHLLFVHWTESPRHAWLGMLLEDVQHVAQYLPEVRDVSASADWLCALVQRLRDSPQWWVGRVKAAIRCAVAEMQPWCASVRCQQPPDGSPQPPNGLTDVQGAVPASPVSGDLPFSCHWCQARFRLRKHLFVHLARSHQVFAPARHLAHGVTCVSCLRCFHTVSRHQQHLKRTDQCLLRTCLLVPCLSLEEVKLGEAGVVRTSRQLRKGDWGAYVVTEPALQASGPRQLTSRERLDLADEDLDLGLISRMFFPLFQAWVAEFVAGRSREGPRATSSSFWDVRPSSQKFHQNSMC</sequence>
<dbReference type="Gene3D" id="3.60.10.10">
    <property type="entry name" value="Endonuclease/exonuclease/phosphatase"/>
    <property type="match status" value="1"/>
</dbReference>
<dbReference type="GO" id="GO:0008270">
    <property type="term" value="F:zinc ion binding"/>
    <property type="evidence" value="ECO:0007669"/>
    <property type="project" value="UniProtKB-KW"/>
</dbReference>
<comment type="caution">
    <text evidence="6">The sequence shown here is derived from an EMBL/GenBank/DDBJ whole genome shotgun (WGS) entry which is preliminary data.</text>
</comment>
<evidence type="ECO:0000256" key="3">
    <source>
        <dbReference type="SAM" id="SignalP"/>
    </source>
</evidence>
<dbReference type="PROSITE" id="PS50157">
    <property type="entry name" value="ZINC_FINGER_C2H2_2"/>
    <property type="match status" value="1"/>
</dbReference>
<name>A0A813A1W6_9DINO</name>
<dbReference type="PANTHER" id="PTHR19446">
    <property type="entry name" value="REVERSE TRANSCRIPTASES"/>
    <property type="match status" value="1"/>
</dbReference>
<dbReference type="InterPro" id="IPR002156">
    <property type="entry name" value="RNaseH_domain"/>
</dbReference>
<feature type="signal peptide" evidence="3">
    <location>
        <begin position="1"/>
        <end position="16"/>
    </location>
</feature>
<dbReference type="PROSITE" id="PS00028">
    <property type="entry name" value="ZINC_FINGER_C2H2_1"/>
    <property type="match status" value="1"/>
</dbReference>
<reference evidence="6" key="1">
    <citation type="submission" date="2021-02" db="EMBL/GenBank/DDBJ databases">
        <authorList>
            <person name="Dougan E. K."/>
            <person name="Rhodes N."/>
            <person name="Thang M."/>
            <person name="Chan C."/>
        </authorList>
    </citation>
    <scope>NUCLEOTIDE SEQUENCE</scope>
</reference>
<dbReference type="OrthoDB" id="447450at2759"/>